<organism evidence="7 8">
    <name type="scientific">Digitaria exilis</name>
    <dbReference type="NCBI Taxonomy" id="1010633"/>
    <lineage>
        <taxon>Eukaryota</taxon>
        <taxon>Viridiplantae</taxon>
        <taxon>Streptophyta</taxon>
        <taxon>Embryophyta</taxon>
        <taxon>Tracheophyta</taxon>
        <taxon>Spermatophyta</taxon>
        <taxon>Magnoliopsida</taxon>
        <taxon>Liliopsida</taxon>
        <taxon>Poales</taxon>
        <taxon>Poaceae</taxon>
        <taxon>PACMAD clade</taxon>
        <taxon>Panicoideae</taxon>
        <taxon>Panicodae</taxon>
        <taxon>Paniceae</taxon>
        <taxon>Anthephorinae</taxon>
        <taxon>Digitaria</taxon>
    </lineage>
</organism>
<dbReference type="PANTHER" id="PTHR33304:SF49">
    <property type="entry name" value="OS12G0161500 PROTEIN"/>
    <property type="match status" value="1"/>
</dbReference>
<dbReference type="InterPro" id="IPR049914">
    <property type="entry name" value="PHD1-3/5-6"/>
</dbReference>
<keyword evidence="1" id="KW-0479">Metal-binding</keyword>
<keyword evidence="2" id="KW-0863">Zinc-finger</keyword>
<dbReference type="Proteomes" id="UP000636709">
    <property type="component" value="Unassembled WGS sequence"/>
</dbReference>
<name>A0A835A7Q9_9POAL</name>
<keyword evidence="5" id="KW-0804">Transcription</keyword>
<keyword evidence="8" id="KW-1185">Reference proteome</keyword>
<protein>
    <recommendedName>
        <fullName evidence="6">AIPP2-like SPOC-like domain-containing protein</fullName>
    </recommendedName>
</protein>
<dbReference type="InterPro" id="IPR056280">
    <property type="entry name" value="AIPP2-like_SPOC"/>
</dbReference>
<evidence type="ECO:0000256" key="2">
    <source>
        <dbReference type="ARBA" id="ARBA00022771"/>
    </source>
</evidence>
<dbReference type="PANTHER" id="PTHR33304">
    <property type="match status" value="1"/>
</dbReference>
<accession>A0A835A7Q9</accession>
<dbReference type="GO" id="GO:0140566">
    <property type="term" value="F:histone reader activity"/>
    <property type="evidence" value="ECO:0007669"/>
    <property type="project" value="InterPro"/>
</dbReference>
<feature type="domain" description="AIPP2-like SPOC-like" evidence="6">
    <location>
        <begin position="154"/>
        <end position="206"/>
    </location>
</feature>
<evidence type="ECO:0000256" key="5">
    <source>
        <dbReference type="ARBA" id="ARBA00023163"/>
    </source>
</evidence>
<keyword evidence="3" id="KW-0862">Zinc</keyword>
<reference evidence="7" key="1">
    <citation type="submission" date="2020-07" db="EMBL/GenBank/DDBJ databases">
        <title>Genome sequence and genetic diversity analysis of an under-domesticated orphan crop, white fonio (Digitaria exilis).</title>
        <authorList>
            <person name="Bennetzen J.L."/>
            <person name="Chen S."/>
            <person name="Ma X."/>
            <person name="Wang X."/>
            <person name="Yssel A.E.J."/>
            <person name="Chaluvadi S.R."/>
            <person name="Johnson M."/>
            <person name="Gangashetty P."/>
            <person name="Hamidou F."/>
            <person name="Sanogo M.D."/>
            <person name="Zwaenepoel A."/>
            <person name="Wallace J."/>
            <person name="Van De Peer Y."/>
            <person name="Van Deynze A."/>
        </authorList>
    </citation>
    <scope>NUCLEOTIDE SEQUENCE</scope>
    <source>
        <tissue evidence="7">Leaves</tissue>
    </source>
</reference>
<dbReference type="AlphaFoldDB" id="A0A835A7Q9"/>
<evidence type="ECO:0000256" key="3">
    <source>
        <dbReference type="ARBA" id="ARBA00022833"/>
    </source>
</evidence>
<dbReference type="EMBL" id="JACEFO010002486">
    <property type="protein sequence ID" value="KAF8657884.1"/>
    <property type="molecule type" value="Genomic_DNA"/>
</dbReference>
<evidence type="ECO:0000256" key="1">
    <source>
        <dbReference type="ARBA" id="ARBA00022723"/>
    </source>
</evidence>
<gene>
    <name evidence="7" type="ORF">HU200_059694</name>
</gene>
<dbReference type="OrthoDB" id="787165at2759"/>
<dbReference type="GO" id="GO:0008270">
    <property type="term" value="F:zinc ion binding"/>
    <property type="evidence" value="ECO:0007669"/>
    <property type="project" value="UniProtKB-KW"/>
</dbReference>
<keyword evidence="4" id="KW-0805">Transcription regulation</keyword>
<evidence type="ECO:0000256" key="4">
    <source>
        <dbReference type="ARBA" id="ARBA00023015"/>
    </source>
</evidence>
<evidence type="ECO:0000313" key="7">
    <source>
        <dbReference type="EMBL" id="KAF8657884.1"/>
    </source>
</evidence>
<sequence length="403" mass="45211">MKYVSQCKGYCNVSDQQANFLQKRVKSNCARFSSNHGLPDEFTETNCNLANRLQLVGGNGKTNDEKCGRKRPSLEDNEDEESDCKGVERLWTYKSNKKWRKGIGTNKYEDEMCDQHEVCVEDGTNELAQPAISKHCEQQFDSCSKPIDKPGWSHDDELDQLVKEVMDKDLVLRAIIDEAEMLIFPSVLLPERHQTFQTKHYLWAAFKAKEDTGDVIVEQEEDKEKHHVSGQLDDVQSEESDQETFLMKCAKPLEKQQLPSNSTQKDEPCCVQRPTNMRLEREAPEERRLRDSSHQAVSTSACTAVATDASRVANATIVHSEATSFATDTASLPANRGPINPSMKAGQCSSSVFCIVVRQTPELEPKLQQFAQEMERNGALVAVMQGEEIGAGQWPGNMSAAMQ</sequence>
<evidence type="ECO:0000259" key="6">
    <source>
        <dbReference type="Pfam" id="PF23121"/>
    </source>
</evidence>
<evidence type="ECO:0000313" key="8">
    <source>
        <dbReference type="Proteomes" id="UP000636709"/>
    </source>
</evidence>
<proteinExistence type="predicted"/>
<dbReference type="Pfam" id="PF23121">
    <property type="entry name" value="SPOC_AIPP2"/>
    <property type="match status" value="1"/>
</dbReference>
<dbReference type="GO" id="GO:0034244">
    <property type="term" value="P:negative regulation of transcription elongation by RNA polymerase II"/>
    <property type="evidence" value="ECO:0007669"/>
    <property type="project" value="InterPro"/>
</dbReference>
<comment type="caution">
    <text evidence="7">The sequence shown here is derived from an EMBL/GenBank/DDBJ whole genome shotgun (WGS) entry which is preliminary data.</text>
</comment>